<dbReference type="Proteomes" id="UP001497527">
    <property type="component" value="Unassembled WGS sequence"/>
</dbReference>
<protein>
    <submittedName>
        <fullName evidence="8">Starch-binding outer membrane protein, SusD/RagB family</fullName>
    </submittedName>
</protein>
<feature type="domain" description="RagB/SusD" evidence="6">
    <location>
        <begin position="314"/>
        <end position="439"/>
    </location>
</feature>
<comment type="similarity">
    <text evidence="2">Belongs to the SusD family.</text>
</comment>
<keyword evidence="5" id="KW-0998">Cell outer membrane</keyword>
<comment type="caution">
    <text evidence="8">The sequence shown here is derived from an EMBL/GenBank/DDBJ whole genome shotgun (WGS) entry which is preliminary data.</text>
</comment>
<evidence type="ECO:0000259" key="6">
    <source>
        <dbReference type="Pfam" id="PF07980"/>
    </source>
</evidence>
<dbReference type="Pfam" id="PF07980">
    <property type="entry name" value="SusD_RagB"/>
    <property type="match status" value="1"/>
</dbReference>
<dbReference type="SUPFAM" id="SSF48452">
    <property type="entry name" value="TPR-like"/>
    <property type="match status" value="1"/>
</dbReference>
<dbReference type="RefSeq" id="WP_348714803.1">
    <property type="nucleotide sequence ID" value="NZ_CAXJIO010000010.1"/>
</dbReference>
<dbReference type="Gene3D" id="1.25.40.390">
    <property type="match status" value="1"/>
</dbReference>
<dbReference type="Pfam" id="PF14322">
    <property type="entry name" value="SusD-like_3"/>
    <property type="match status" value="1"/>
</dbReference>
<evidence type="ECO:0000313" key="8">
    <source>
        <dbReference type="EMBL" id="CAL2101950.1"/>
    </source>
</evidence>
<reference evidence="8 9" key="1">
    <citation type="submission" date="2024-05" db="EMBL/GenBank/DDBJ databases">
        <authorList>
            <person name="Duchaud E."/>
        </authorList>
    </citation>
    <scope>NUCLEOTIDE SEQUENCE [LARGE SCALE GENOMIC DNA]</scope>
    <source>
        <strain evidence="8">Ena-SAMPLE-TAB-13-05-2024-13:56:06:370-140308</strain>
    </source>
</reference>
<dbReference type="InterPro" id="IPR033985">
    <property type="entry name" value="SusD-like_N"/>
</dbReference>
<sequence length="488" mass="55011">MLKKIVKILPIFILFIYGCNDDFLEVQPSDRLSTEQLGQAAEFNPEIIKGGVAGLYQLMYLPGTGGFGGDDDFGQKGIDIWTDMLSADIAHSETNYGWYSTFSNLQASVDFTNRANYMAWRYYYRIIRAANKLIGTLGGNDITPEAQANRHYMGQAKAMRAYAYFYLVQLYTDRYDPTQEVLPIYNSAEKVEGVAKSTMEEVYNLIYSDLNDALSLLSDFNRTAKSQINTDVVKMLLAYAYASEDKNWDQVKSLTADVINTGSYPILAKAQALDGMNFISTPGWIWASDITIDDSVSLASFYSQMDYFTYGYASVGNSKSIDASLYAEMPADDVRRDWFRSSDLINWRKYYDPARQWDGQRPVITDVFYMRIAEVYLLHAEAALKADGDAGAARGALKTVVSERVNDASYIDGLSTLALTSEITLQTRLELWGEGKAYLLKRRNKMDIVRGSNHLIFVGDVMSYDDNRLSFEIPQAEILNNPFISTQN</sequence>
<dbReference type="PROSITE" id="PS51257">
    <property type="entry name" value="PROKAR_LIPOPROTEIN"/>
    <property type="match status" value="1"/>
</dbReference>
<accession>A0ABM9P8R1</accession>
<evidence type="ECO:0000256" key="3">
    <source>
        <dbReference type="ARBA" id="ARBA00022729"/>
    </source>
</evidence>
<evidence type="ECO:0000259" key="7">
    <source>
        <dbReference type="Pfam" id="PF14322"/>
    </source>
</evidence>
<feature type="domain" description="SusD-like N-terminal" evidence="7">
    <location>
        <begin position="94"/>
        <end position="222"/>
    </location>
</feature>
<keyword evidence="9" id="KW-1185">Reference proteome</keyword>
<comment type="subcellular location">
    <subcellularLocation>
        <location evidence="1">Cell outer membrane</location>
    </subcellularLocation>
</comment>
<proteinExistence type="inferred from homology"/>
<evidence type="ECO:0000256" key="1">
    <source>
        <dbReference type="ARBA" id="ARBA00004442"/>
    </source>
</evidence>
<name>A0ABM9P8R1_9FLAO</name>
<keyword evidence="3" id="KW-0732">Signal</keyword>
<evidence type="ECO:0000313" key="9">
    <source>
        <dbReference type="Proteomes" id="UP001497527"/>
    </source>
</evidence>
<organism evidence="8 9">
    <name type="scientific">Tenacibaculum polynesiense</name>
    <dbReference type="NCBI Taxonomy" id="3137857"/>
    <lineage>
        <taxon>Bacteria</taxon>
        <taxon>Pseudomonadati</taxon>
        <taxon>Bacteroidota</taxon>
        <taxon>Flavobacteriia</taxon>
        <taxon>Flavobacteriales</taxon>
        <taxon>Flavobacteriaceae</taxon>
        <taxon>Tenacibaculum</taxon>
    </lineage>
</organism>
<dbReference type="InterPro" id="IPR012944">
    <property type="entry name" value="SusD_RagB_dom"/>
</dbReference>
<dbReference type="InterPro" id="IPR011990">
    <property type="entry name" value="TPR-like_helical_dom_sf"/>
</dbReference>
<gene>
    <name evidence="8" type="ORF">T190423A01A_10513</name>
</gene>
<dbReference type="EMBL" id="CAXJIO010000010">
    <property type="protein sequence ID" value="CAL2101950.1"/>
    <property type="molecule type" value="Genomic_DNA"/>
</dbReference>
<evidence type="ECO:0000256" key="2">
    <source>
        <dbReference type="ARBA" id="ARBA00006275"/>
    </source>
</evidence>
<evidence type="ECO:0000256" key="5">
    <source>
        <dbReference type="ARBA" id="ARBA00023237"/>
    </source>
</evidence>
<keyword evidence="4" id="KW-0472">Membrane</keyword>
<evidence type="ECO:0000256" key="4">
    <source>
        <dbReference type="ARBA" id="ARBA00023136"/>
    </source>
</evidence>